<dbReference type="Pfam" id="PF04075">
    <property type="entry name" value="F420H2_quin_red"/>
    <property type="match status" value="1"/>
</dbReference>
<dbReference type="InterPro" id="IPR012349">
    <property type="entry name" value="Split_barrel_FMN-bd"/>
</dbReference>
<sequence>MSDHDWNAKTIEEFRANKGKVGGYFEGAPIVLLHHRGRKTGAEHVTPVMYLADESDPDTVYVFASKAGAPTNPGWYYNLRDAGAGSVEIGEEQYPVTVTEVVGADRDRIYAEQVSRFPGFGEYEVKTSGVRTIPVLALHRLRD</sequence>
<dbReference type="NCBIfam" id="TIGR00026">
    <property type="entry name" value="hi_GC_TIGR00026"/>
    <property type="match status" value="1"/>
</dbReference>
<proteinExistence type="inferred from homology"/>
<name>A0ABS7HS40_9MICO</name>
<reference evidence="3 4" key="1">
    <citation type="journal article" date="2021" name="MBio">
        <title>Poor Competitiveness of Bradyrhizobium in Pigeon Pea Root Colonization in Indian Soils.</title>
        <authorList>
            <person name="Chalasani D."/>
            <person name="Basu A."/>
            <person name="Pullabhotla S.V.S.R.N."/>
            <person name="Jorrin B."/>
            <person name="Neal A.L."/>
            <person name="Poole P.S."/>
            <person name="Podile A.R."/>
            <person name="Tkacz A."/>
        </authorList>
    </citation>
    <scope>NUCLEOTIDE SEQUENCE [LARGE SCALE GENOMIC DNA]</scope>
    <source>
        <strain evidence="3 4">HU14</strain>
    </source>
</reference>
<protein>
    <submittedName>
        <fullName evidence="3">Nitroreductase family deazaflavin-dependent oxidoreductase</fullName>
    </submittedName>
</protein>
<comment type="caution">
    <text evidence="3">The sequence shown here is derived from an EMBL/GenBank/DDBJ whole genome shotgun (WGS) entry which is preliminary data.</text>
</comment>
<accession>A0ABS7HS40</accession>
<dbReference type="Proteomes" id="UP001196843">
    <property type="component" value="Unassembled WGS sequence"/>
</dbReference>
<comment type="similarity">
    <text evidence="1">Belongs to the F420H(2)-dependent quinone reductase family.</text>
</comment>
<evidence type="ECO:0000256" key="1">
    <source>
        <dbReference type="ARBA" id="ARBA00008710"/>
    </source>
</evidence>
<evidence type="ECO:0000313" key="3">
    <source>
        <dbReference type="EMBL" id="MBW9095264.1"/>
    </source>
</evidence>
<comment type="catalytic activity">
    <reaction evidence="2">
        <text>oxidized coenzyme F420-(gamma-L-Glu)(n) + a quinol + H(+) = reduced coenzyme F420-(gamma-L-Glu)(n) + a quinone</text>
        <dbReference type="Rhea" id="RHEA:39663"/>
        <dbReference type="Rhea" id="RHEA-COMP:12939"/>
        <dbReference type="Rhea" id="RHEA-COMP:14378"/>
        <dbReference type="ChEBI" id="CHEBI:15378"/>
        <dbReference type="ChEBI" id="CHEBI:24646"/>
        <dbReference type="ChEBI" id="CHEBI:132124"/>
        <dbReference type="ChEBI" id="CHEBI:133980"/>
        <dbReference type="ChEBI" id="CHEBI:139511"/>
    </reaction>
</comment>
<dbReference type="RefSeq" id="WP_220301972.1">
    <property type="nucleotide sequence ID" value="NZ_JAEUAW010000016.1"/>
</dbReference>
<dbReference type="PANTHER" id="PTHR39428:SF1">
    <property type="entry name" value="F420H(2)-DEPENDENT QUINONE REDUCTASE RV1261C"/>
    <property type="match status" value="1"/>
</dbReference>
<evidence type="ECO:0000313" key="4">
    <source>
        <dbReference type="Proteomes" id="UP001196843"/>
    </source>
</evidence>
<dbReference type="EMBL" id="JAEUAW010000016">
    <property type="protein sequence ID" value="MBW9095264.1"/>
    <property type="molecule type" value="Genomic_DNA"/>
</dbReference>
<organism evidence="3 4">
    <name type="scientific">Microbacterium jejuense</name>
    <dbReference type="NCBI Taxonomy" id="1263637"/>
    <lineage>
        <taxon>Bacteria</taxon>
        <taxon>Bacillati</taxon>
        <taxon>Actinomycetota</taxon>
        <taxon>Actinomycetes</taxon>
        <taxon>Micrococcales</taxon>
        <taxon>Microbacteriaceae</taxon>
        <taxon>Microbacterium</taxon>
    </lineage>
</organism>
<dbReference type="InterPro" id="IPR004378">
    <property type="entry name" value="F420H2_quin_Rdtase"/>
</dbReference>
<dbReference type="Gene3D" id="2.30.110.10">
    <property type="entry name" value="Electron Transport, Fmn-binding Protein, Chain A"/>
    <property type="match status" value="1"/>
</dbReference>
<evidence type="ECO:0000256" key="2">
    <source>
        <dbReference type="ARBA" id="ARBA00049106"/>
    </source>
</evidence>
<keyword evidence="4" id="KW-1185">Reference proteome</keyword>
<gene>
    <name evidence="3" type="ORF">JNB62_16395</name>
</gene>
<dbReference type="PANTHER" id="PTHR39428">
    <property type="entry name" value="F420H(2)-DEPENDENT QUINONE REDUCTASE RV1261C"/>
    <property type="match status" value="1"/>
</dbReference>